<dbReference type="GO" id="GO:0006107">
    <property type="term" value="P:oxaloacetate metabolic process"/>
    <property type="evidence" value="ECO:0007669"/>
    <property type="project" value="UniProtKB-ARBA"/>
</dbReference>
<accession>A0A7R9ACZ1</accession>
<evidence type="ECO:0000313" key="4">
    <source>
        <dbReference type="EMBL" id="CAD7251802.1"/>
    </source>
</evidence>
<proteinExistence type="inferred from homology"/>
<reference evidence="4" key="1">
    <citation type="submission" date="2020-11" db="EMBL/GenBank/DDBJ databases">
        <authorList>
            <person name="Tran Van P."/>
        </authorList>
    </citation>
    <scope>NUCLEOTIDE SEQUENCE</scope>
</reference>
<dbReference type="Gene3D" id="3.90.850.10">
    <property type="entry name" value="Fumarylacetoacetase-like, C-terminal domain"/>
    <property type="match status" value="2"/>
</dbReference>
<protein>
    <recommendedName>
        <fullName evidence="3">Fumarylacetoacetase-like C-terminal domain-containing protein</fullName>
    </recommendedName>
</protein>
<sequence length="593" mass="65505">MEQGSRSDFSPPNVRSSSLQRKMRLLQYTVKGSNLRKVGALLKGGEKLVDVSSRLPGTPSFLKTILETVSFPQLKDTVDRASQEGPLVSASEVQLLAPISLPDKVICIGLNYLAHCQEQNARPPRVPVICSKWGSCIVGPYDEICYPSITEQLDYEVELAFVIGRQGKSIKESDAMEYVLGYTVAQDVSARDWQMKKNARQWLLGKSMDTFCPMGPVLVTQDEIPDPHNLGIRCRVNGIVKQDSNTNNLIHRIPALVAFASKFFTLLPGDVFITGTPPGVGIFKQPPELLKKGDIVESEIDEIGCLRNKYMVKGSNLRKVGALLKGGEKLVDVSSRLPGTPSFLKTILETVSFPQLKDDVDRASQEGPLLSASEVQLLAPISLPDKVICIGLNYLDHCQEQNAPPPKEPVIFSKWGSCIVGPYDEIYYPSITEQLDYEVELAFVIGRQGKSIKESEAMEYVFGYTVAQDVSARDWQMKKNARQWLLGKCMDTFCPMGPVLVTQDEIPDPHNLGIRCRVNGIVKQDSNTNNLIHRIPALVAFASKFFTLLPGDVFITGTPPGVGIFKQPPELLKKGDIVESEIDEIGCLRNKVV</sequence>
<dbReference type="EMBL" id="CAJPEV010003839">
    <property type="protein sequence ID" value="CAG0900637.1"/>
    <property type="molecule type" value="Genomic_DNA"/>
</dbReference>
<dbReference type="FunFam" id="3.90.850.10:FF:000002">
    <property type="entry name" value="2-hydroxyhepta-2,4-diene-1,7-dioate isomerase"/>
    <property type="match status" value="2"/>
</dbReference>
<comment type="similarity">
    <text evidence="1">Belongs to the FAH family.</text>
</comment>
<organism evidence="4">
    <name type="scientific">Darwinula stevensoni</name>
    <dbReference type="NCBI Taxonomy" id="69355"/>
    <lineage>
        <taxon>Eukaryota</taxon>
        <taxon>Metazoa</taxon>
        <taxon>Ecdysozoa</taxon>
        <taxon>Arthropoda</taxon>
        <taxon>Crustacea</taxon>
        <taxon>Oligostraca</taxon>
        <taxon>Ostracoda</taxon>
        <taxon>Podocopa</taxon>
        <taxon>Podocopida</taxon>
        <taxon>Darwinulocopina</taxon>
        <taxon>Darwinuloidea</taxon>
        <taxon>Darwinulidae</taxon>
        <taxon>Darwinula</taxon>
    </lineage>
</organism>
<dbReference type="InterPro" id="IPR051121">
    <property type="entry name" value="FAH"/>
</dbReference>
<dbReference type="PANTHER" id="PTHR42796">
    <property type="entry name" value="FUMARYLACETOACETATE HYDROLASE DOMAIN-CONTAINING PROTEIN 2A-RELATED"/>
    <property type="match status" value="1"/>
</dbReference>
<name>A0A7R9ACZ1_9CRUS</name>
<dbReference type="PANTHER" id="PTHR42796:SF4">
    <property type="entry name" value="FUMARYLACETOACETATE HYDROLASE DOMAIN-CONTAINING PROTEIN 2A"/>
    <property type="match status" value="1"/>
</dbReference>
<dbReference type="InterPro" id="IPR011234">
    <property type="entry name" value="Fumarylacetoacetase-like_C"/>
</dbReference>
<dbReference type="GO" id="GO:0050163">
    <property type="term" value="F:oxaloacetate tautomerase activity"/>
    <property type="evidence" value="ECO:0007669"/>
    <property type="project" value="UniProtKB-ARBA"/>
</dbReference>
<feature type="domain" description="Fumarylacetoacetase-like C-terminal" evidence="3">
    <location>
        <begin position="386"/>
        <end position="593"/>
    </location>
</feature>
<dbReference type="Pfam" id="PF01557">
    <property type="entry name" value="FAA_hydrolase"/>
    <property type="match status" value="2"/>
</dbReference>
<dbReference type="InterPro" id="IPR036663">
    <property type="entry name" value="Fumarylacetoacetase_C_sf"/>
</dbReference>
<keyword evidence="2" id="KW-0479">Metal-binding</keyword>
<keyword evidence="5" id="KW-1185">Reference proteome</keyword>
<dbReference type="OrthoDB" id="411064at2759"/>
<evidence type="ECO:0000256" key="1">
    <source>
        <dbReference type="ARBA" id="ARBA00010211"/>
    </source>
</evidence>
<feature type="domain" description="Fumarylacetoacetase-like C-terminal" evidence="3">
    <location>
        <begin position="104"/>
        <end position="309"/>
    </location>
</feature>
<evidence type="ECO:0000259" key="3">
    <source>
        <dbReference type="Pfam" id="PF01557"/>
    </source>
</evidence>
<evidence type="ECO:0000313" key="5">
    <source>
        <dbReference type="Proteomes" id="UP000677054"/>
    </source>
</evidence>
<dbReference type="AlphaFoldDB" id="A0A7R9ACZ1"/>
<gene>
    <name evidence="4" type="ORF">DSTB1V02_LOCUS11564</name>
</gene>
<dbReference type="GO" id="GO:0046872">
    <property type="term" value="F:metal ion binding"/>
    <property type="evidence" value="ECO:0007669"/>
    <property type="project" value="UniProtKB-KW"/>
</dbReference>
<dbReference type="Proteomes" id="UP000677054">
    <property type="component" value="Unassembled WGS sequence"/>
</dbReference>
<dbReference type="EMBL" id="LR903356">
    <property type="protein sequence ID" value="CAD7251802.1"/>
    <property type="molecule type" value="Genomic_DNA"/>
</dbReference>
<evidence type="ECO:0000256" key="2">
    <source>
        <dbReference type="ARBA" id="ARBA00022723"/>
    </source>
</evidence>
<dbReference type="SUPFAM" id="SSF56529">
    <property type="entry name" value="FAH"/>
    <property type="match status" value="2"/>
</dbReference>